<keyword evidence="1" id="KW-0812">Transmembrane</keyword>
<reference evidence="2" key="1">
    <citation type="submission" date="2022-01" db="EMBL/GenBank/DDBJ databases">
        <title>Whole genome-based taxonomy of the Shewanellaceae.</title>
        <authorList>
            <person name="Martin-Rodriguez A.J."/>
        </authorList>
    </citation>
    <scope>NUCLEOTIDE SEQUENCE</scope>
    <source>
        <strain evidence="2">KCTC 23973</strain>
    </source>
</reference>
<name>A0A9X1ZHQ2_9GAMM</name>
<sequence>MESFRDLLLKAEIMLWILPIFISGYFTFNSMYILFVQFGKISLDYVATFLLLALLASVIPLSIKGLRASIQ</sequence>
<evidence type="ECO:0000313" key="2">
    <source>
        <dbReference type="EMBL" id="MCL1140062.1"/>
    </source>
</evidence>
<evidence type="ECO:0000313" key="3">
    <source>
        <dbReference type="Proteomes" id="UP001139293"/>
    </source>
</evidence>
<keyword evidence="3" id="KW-1185">Reference proteome</keyword>
<organism evidence="2 3">
    <name type="scientific">Shewanella pneumatophori</name>
    <dbReference type="NCBI Taxonomy" id="314092"/>
    <lineage>
        <taxon>Bacteria</taxon>
        <taxon>Pseudomonadati</taxon>
        <taxon>Pseudomonadota</taxon>
        <taxon>Gammaproteobacteria</taxon>
        <taxon>Alteromonadales</taxon>
        <taxon>Shewanellaceae</taxon>
        <taxon>Shewanella</taxon>
    </lineage>
</organism>
<feature type="transmembrane region" description="Helical" evidence="1">
    <location>
        <begin position="13"/>
        <end position="36"/>
    </location>
</feature>
<keyword evidence="1" id="KW-1133">Transmembrane helix</keyword>
<comment type="caution">
    <text evidence="2">The sequence shown here is derived from an EMBL/GenBank/DDBJ whole genome shotgun (WGS) entry which is preliminary data.</text>
</comment>
<feature type="transmembrane region" description="Helical" evidence="1">
    <location>
        <begin position="43"/>
        <end position="63"/>
    </location>
</feature>
<gene>
    <name evidence="2" type="ORF">L2740_16060</name>
</gene>
<protein>
    <submittedName>
        <fullName evidence="2">Uncharacterized protein</fullName>
    </submittedName>
</protein>
<accession>A0A9X1ZHQ2</accession>
<dbReference type="AlphaFoldDB" id="A0A9X1ZHQ2"/>
<dbReference type="RefSeq" id="WP_220782443.1">
    <property type="nucleotide sequence ID" value="NZ_JAKILB010000011.1"/>
</dbReference>
<evidence type="ECO:0000256" key="1">
    <source>
        <dbReference type="SAM" id="Phobius"/>
    </source>
</evidence>
<dbReference type="EMBL" id="JAKILB010000011">
    <property type="protein sequence ID" value="MCL1140062.1"/>
    <property type="molecule type" value="Genomic_DNA"/>
</dbReference>
<proteinExistence type="predicted"/>
<dbReference type="Proteomes" id="UP001139293">
    <property type="component" value="Unassembled WGS sequence"/>
</dbReference>
<keyword evidence="1" id="KW-0472">Membrane</keyword>